<dbReference type="EMBL" id="BPLR01013608">
    <property type="protein sequence ID" value="GIY62319.1"/>
    <property type="molecule type" value="Genomic_DNA"/>
</dbReference>
<reference evidence="2 3" key="1">
    <citation type="submission" date="2021-06" db="EMBL/GenBank/DDBJ databases">
        <title>Caerostris extrusa draft genome.</title>
        <authorList>
            <person name="Kono N."/>
            <person name="Arakawa K."/>
        </authorList>
    </citation>
    <scope>NUCLEOTIDE SEQUENCE [LARGE SCALE GENOMIC DNA]</scope>
</reference>
<accession>A0AAV4UX36</accession>
<evidence type="ECO:0000313" key="2">
    <source>
        <dbReference type="EMBL" id="GIY62319.1"/>
    </source>
</evidence>
<comment type="caution">
    <text evidence="2">The sequence shown here is derived from an EMBL/GenBank/DDBJ whole genome shotgun (WGS) entry which is preliminary data.</text>
</comment>
<protein>
    <submittedName>
        <fullName evidence="2">Uncharacterized protein</fullName>
    </submittedName>
</protein>
<dbReference type="AlphaFoldDB" id="A0AAV4UX36"/>
<name>A0AAV4UX36_CAEEX</name>
<sequence length="71" mass="8375">MRRKGKRRSKVKKKDPSNVDRLVQKPSRVFLNVPQNDTLEPNPVIEAGVLTCFFWDKKYPHRLMAGVRLKR</sequence>
<keyword evidence="3" id="KW-1185">Reference proteome</keyword>
<feature type="compositionally biased region" description="Basic residues" evidence="1">
    <location>
        <begin position="1"/>
        <end position="13"/>
    </location>
</feature>
<gene>
    <name evidence="2" type="ORF">CEXT_79641</name>
</gene>
<dbReference type="Proteomes" id="UP001054945">
    <property type="component" value="Unassembled WGS sequence"/>
</dbReference>
<organism evidence="2 3">
    <name type="scientific">Caerostris extrusa</name>
    <name type="common">Bark spider</name>
    <name type="synonym">Caerostris bankana</name>
    <dbReference type="NCBI Taxonomy" id="172846"/>
    <lineage>
        <taxon>Eukaryota</taxon>
        <taxon>Metazoa</taxon>
        <taxon>Ecdysozoa</taxon>
        <taxon>Arthropoda</taxon>
        <taxon>Chelicerata</taxon>
        <taxon>Arachnida</taxon>
        <taxon>Araneae</taxon>
        <taxon>Araneomorphae</taxon>
        <taxon>Entelegynae</taxon>
        <taxon>Araneoidea</taxon>
        <taxon>Araneidae</taxon>
        <taxon>Caerostris</taxon>
    </lineage>
</organism>
<evidence type="ECO:0000313" key="3">
    <source>
        <dbReference type="Proteomes" id="UP001054945"/>
    </source>
</evidence>
<proteinExistence type="predicted"/>
<evidence type="ECO:0000256" key="1">
    <source>
        <dbReference type="SAM" id="MobiDB-lite"/>
    </source>
</evidence>
<feature type="region of interest" description="Disordered" evidence="1">
    <location>
        <begin position="1"/>
        <end position="22"/>
    </location>
</feature>